<reference evidence="1" key="1">
    <citation type="submission" date="2022-06" db="EMBL/GenBank/DDBJ databases">
        <title>Genome public.</title>
        <authorList>
            <person name="Sun Q."/>
        </authorList>
    </citation>
    <scope>NUCLEOTIDE SEQUENCE</scope>
    <source>
        <strain evidence="1">CWNU-1</strain>
    </source>
</reference>
<gene>
    <name evidence="1" type="ORF">NBG84_03465</name>
</gene>
<proteinExistence type="predicted"/>
<organism evidence="1 2">
    <name type="scientific">Streptomyces albipurpureus</name>
    <dbReference type="NCBI Taxonomy" id="2897419"/>
    <lineage>
        <taxon>Bacteria</taxon>
        <taxon>Bacillati</taxon>
        <taxon>Actinomycetota</taxon>
        <taxon>Actinomycetes</taxon>
        <taxon>Kitasatosporales</taxon>
        <taxon>Streptomycetaceae</taxon>
        <taxon>Streptomyces</taxon>
    </lineage>
</organism>
<protein>
    <submittedName>
        <fullName evidence="1">Uncharacterized protein</fullName>
    </submittedName>
</protein>
<evidence type="ECO:0000313" key="2">
    <source>
        <dbReference type="Proteomes" id="UP001431429"/>
    </source>
</evidence>
<comment type="caution">
    <text evidence="1">The sequence shown here is derived from an EMBL/GenBank/DDBJ whole genome shotgun (WGS) entry which is preliminary data.</text>
</comment>
<name>A0ABT0UH07_9ACTN</name>
<accession>A0ABT0UH07</accession>
<sequence length="269" mass="29447">MLIVGAVAFSMGLVLLYGYRALTVQDDRRGAGGGPQDGVDRNIAVYTELLDQPDKGLITASKHEFIPSPSERRFLSTPYTIGTQRYFDIVRNSAEAIEVESVTSSILLTNERNQKIKIVNIEIDIVERGSPWSGTLFCVGPQAGGPNMKMLFDLDTAKPVARSTDATMEEVGPPFFYSSTIDLEGKGQETIAVRAVTKRSFVSFQLLVTYVIGRERKMVTIDNNGRPFRVTAFNKTGAGISSYRRVFSMTPEYALREAAGRGKGAPCGV</sequence>
<dbReference type="Proteomes" id="UP001431429">
    <property type="component" value="Unassembled WGS sequence"/>
</dbReference>
<dbReference type="RefSeq" id="WP_250917746.1">
    <property type="nucleotide sequence ID" value="NZ_JAMQAW010000003.1"/>
</dbReference>
<evidence type="ECO:0000313" key="1">
    <source>
        <dbReference type="EMBL" id="MCM2387380.1"/>
    </source>
</evidence>
<dbReference type="EMBL" id="JAMQAW010000003">
    <property type="protein sequence ID" value="MCM2387380.1"/>
    <property type="molecule type" value="Genomic_DNA"/>
</dbReference>
<keyword evidence="2" id="KW-1185">Reference proteome</keyword>